<dbReference type="PANTHER" id="PTHR35848">
    <property type="entry name" value="OXALATE-BINDING PROTEIN"/>
    <property type="match status" value="1"/>
</dbReference>
<dbReference type="InterPro" id="IPR051610">
    <property type="entry name" value="GPI/OXD"/>
</dbReference>
<accession>X1IIV9</accession>
<dbReference type="GO" id="GO:0046872">
    <property type="term" value="F:metal ion binding"/>
    <property type="evidence" value="ECO:0007669"/>
    <property type="project" value="UniProtKB-KW"/>
</dbReference>
<comment type="caution">
    <text evidence="3">The sequence shown here is derived from an EMBL/GenBank/DDBJ whole genome shotgun (WGS) entry which is preliminary data.</text>
</comment>
<protein>
    <recommendedName>
        <fullName evidence="2">Cupin type-2 domain-containing protein</fullName>
    </recommendedName>
</protein>
<dbReference type="InterPro" id="IPR011051">
    <property type="entry name" value="RmlC_Cupin_sf"/>
</dbReference>
<evidence type="ECO:0000259" key="2">
    <source>
        <dbReference type="Pfam" id="PF07883"/>
    </source>
</evidence>
<dbReference type="PANTHER" id="PTHR35848:SF6">
    <property type="entry name" value="CUPIN TYPE-2 DOMAIN-CONTAINING PROTEIN"/>
    <property type="match status" value="1"/>
</dbReference>
<feature type="domain" description="Cupin type-2" evidence="2">
    <location>
        <begin position="37"/>
        <end position="103"/>
    </location>
</feature>
<proteinExistence type="predicted"/>
<dbReference type="InterPro" id="IPR013096">
    <property type="entry name" value="Cupin_2"/>
</dbReference>
<dbReference type="Gene3D" id="2.60.120.10">
    <property type="entry name" value="Jelly Rolls"/>
    <property type="match status" value="1"/>
</dbReference>
<evidence type="ECO:0000313" key="3">
    <source>
        <dbReference type="EMBL" id="GAH82366.1"/>
    </source>
</evidence>
<gene>
    <name evidence="3" type="ORF">S03H2_61286</name>
</gene>
<evidence type="ECO:0000256" key="1">
    <source>
        <dbReference type="ARBA" id="ARBA00022723"/>
    </source>
</evidence>
<name>X1IIV9_9ZZZZ</name>
<reference evidence="3" key="1">
    <citation type="journal article" date="2014" name="Front. Microbiol.">
        <title>High frequency of phylogenetically diverse reductive dehalogenase-homologous genes in deep subseafloor sedimentary metagenomes.</title>
        <authorList>
            <person name="Kawai M."/>
            <person name="Futagami T."/>
            <person name="Toyoda A."/>
            <person name="Takaki Y."/>
            <person name="Nishi S."/>
            <person name="Hori S."/>
            <person name="Arai W."/>
            <person name="Tsubouchi T."/>
            <person name="Morono Y."/>
            <person name="Uchiyama I."/>
            <person name="Ito T."/>
            <person name="Fujiyama A."/>
            <person name="Inagaki F."/>
            <person name="Takami H."/>
        </authorList>
    </citation>
    <scope>NUCLEOTIDE SEQUENCE</scope>
    <source>
        <strain evidence="3">Expedition CK06-06</strain>
    </source>
</reference>
<sequence>MNIQTKEKALRYFRDSLVSYLLVSERTCSSKQLTTTLVEVEPQEFQRLHSHVPEQMYFMLSGNGEMTVSGETCMVNEGDSIFIPSNEKHGLMNTGNTKLRYLSAAAPSFEIDTLNELWPNRS</sequence>
<dbReference type="InterPro" id="IPR014710">
    <property type="entry name" value="RmlC-like_jellyroll"/>
</dbReference>
<dbReference type="Pfam" id="PF07883">
    <property type="entry name" value="Cupin_2"/>
    <property type="match status" value="1"/>
</dbReference>
<feature type="non-terminal residue" evidence="3">
    <location>
        <position position="122"/>
    </location>
</feature>
<dbReference type="EMBL" id="BARU01039554">
    <property type="protein sequence ID" value="GAH82366.1"/>
    <property type="molecule type" value="Genomic_DNA"/>
</dbReference>
<organism evidence="3">
    <name type="scientific">marine sediment metagenome</name>
    <dbReference type="NCBI Taxonomy" id="412755"/>
    <lineage>
        <taxon>unclassified sequences</taxon>
        <taxon>metagenomes</taxon>
        <taxon>ecological metagenomes</taxon>
    </lineage>
</organism>
<keyword evidence="1" id="KW-0479">Metal-binding</keyword>
<dbReference type="SUPFAM" id="SSF51182">
    <property type="entry name" value="RmlC-like cupins"/>
    <property type="match status" value="1"/>
</dbReference>
<dbReference type="AlphaFoldDB" id="X1IIV9"/>